<dbReference type="EMBL" id="GEBQ01030416">
    <property type="protein sequence ID" value="JAT09561.1"/>
    <property type="molecule type" value="Transcribed_RNA"/>
</dbReference>
<evidence type="ECO:0000256" key="1">
    <source>
        <dbReference type="SAM" id="MobiDB-lite"/>
    </source>
</evidence>
<feature type="compositionally biased region" description="Basic residues" evidence="1">
    <location>
        <begin position="179"/>
        <end position="200"/>
    </location>
</feature>
<sequence length="345" mass="39105">CVSEMMEEFTTEDVKPEENVDDGVSQLECVEYGPTLFIVDGDVQEIASPPKELLEDPFAFVEPIIHESSEITDEVKVERNCDDLTDPFSNNPTAISFSSEAVPLALEAENYILPISLENQSIIAHTTCEEDQPPREKRRKSLSLLKYLRQKSSNPPYGDQSKKILVESKKRFGRTRFSTRKRKVGNGKHKTKRNSRRSKVRCRESTNESSQDSVPLSCRVEKSLTCSMCKSNFSTIINLKKHSCKERQMKKRLLVQTVQSVKRVKENGVSSSQRDNEEETGRTRSSGQPVDKRVLRNLSEKRPQTARSVYQLQTRSKSGAVIMKPKDSNPVGTSSAESELRRSTR</sequence>
<feature type="compositionally biased region" description="Basic and acidic residues" evidence="1">
    <location>
        <begin position="290"/>
        <end position="303"/>
    </location>
</feature>
<gene>
    <name evidence="2" type="ORF">g.53586</name>
</gene>
<feature type="compositionally biased region" description="Polar residues" evidence="1">
    <location>
        <begin position="305"/>
        <end position="317"/>
    </location>
</feature>
<name>A0A1B6KDP1_9HEMI</name>
<feature type="region of interest" description="Disordered" evidence="1">
    <location>
        <begin position="179"/>
        <end position="214"/>
    </location>
</feature>
<evidence type="ECO:0000313" key="2">
    <source>
        <dbReference type="EMBL" id="JAT09561.1"/>
    </source>
</evidence>
<accession>A0A1B6KDP1</accession>
<feature type="region of interest" description="Disordered" evidence="1">
    <location>
        <begin position="263"/>
        <end position="345"/>
    </location>
</feature>
<feature type="non-terminal residue" evidence="2">
    <location>
        <position position="1"/>
    </location>
</feature>
<reference evidence="2" key="1">
    <citation type="submission" date="2015-11" db="EMBL/GenBank/DDBJ databases">
        <title>De novo transcriptome assembly of four potential Pierce s Disease insect vectors from Arizona vineyards.</title>
        <authorList>
            <person name="Tassone E.E."/>
        </authorList>
    </citation>
    <scope>NUCLEOTIDE SEQUENCE</scope>
</reference>
<dbReference type="AlphaFoldDB" id="A0A1B6KDP1"/>
<proteinExistence type="predicted"/>
<protein>
    <submittedName>
        <fullName evidence="2">Uncharacterized protein</fullName>
    </submittedName>
</protein>
<feature type="region of interest" description="Disordered" evidence="1">
    <location>
        <begin position="1"/>
        <end position="20"/>
    </location>
</feature>
<feature type="non-terminal residue" evidence="2">
    <location>
        <position position="345"/>
    </location>
</feature>
<organism evidence="2">
    <name type="scientific">Graphocephala atropunctata</name>
    <dbReference type="NCBI Taxonomy" id="36148"/>
    <lineage>
        <taxon>Eukaryota</taxon>
        <taxon>Metazoa</taxon>
        <taxon>Ecdysozoa</taxon>
        <taxon>Arthropoda</taxon>
        <taxon>Hexapoda</taxon>
        <taxon>Insecta</taxon>
        <taxon>Pterygota</taxon>
        <taxon>Neoptera</taxon>
        <taxon>Paraneoptera</taxon>
        <taxon>Hemiptera</taxon>
        <taxon>Auchenorrhyncha</taxon>
        <taxon>Membracoidea</taxon>
        <taxon>Cicadellidae</taxon>
        <taxon>Cicadellinae</taxon>
        <taxon>Cicadellini</taxon>
        <taxon>Graphocephala</taxon>
    </lineage>
</organism>
<feature type="compositionally biased region" description="Acidic residues" evidence="1">
    <location>
        <begin position="1"/>
        <end position="11"/>
    </location>
</feature>